<dbReference type="GeneID" id="37063368"/>
<dbReference type="SUPFAM" id="SSF56176">
    <property type="entry name" value="FAD-binding/transporter-associated domain-like"/>
    <property type="match status" value="1"/>
</dbReference>
<keyword evidence="8" id="KW-0349">Heme</keyword>
<keyword evidence="10" id="KW-0732">Signal</keyword>
<evidence type="ECO:0000256" key="2">
    <source>
        <dbReference type="ARBA" id="ARBA00005466"/>
    </source>
</evidence>
<dbReference type="InterPro" id="IPR036318">
    <property type="entry name" value="FAD-bd_PCMH-like_sf"/>
</dbReference>
<accession>A0A317W9G3</accession>
<evidence type="ECO:0000256" key="9">
    <source>
        <dbReference type="SAM" id="MobiDB-lite"/>
    </source>
</evidence>
<evidence type="ECO:0000256" key="10">
    <source>
        <dbReference type="SAM" id="SignalP"/>
    </source>
</evidence>
<feature type="region of interest" description="Disordered" evidence="9">
    <location>
        <begin position="954"/>
        <end position="989"/>
    </location>
</feature>
<dbReference type="SUPFAM" id="SSF48264">
    <property type="entry name" value="Cytochrome P450"/>
    <property type="match status" value="1"/>
</dbReference>
<dbReference type="GO" id="GO:0004497">
    <property type="term" value="F:monooxygenase activity"/>
    <property type="evidence" value="ECO:0007669"/>
    <property type="project" value="UniProtKB-KW"/>
</dbReference>
<evidence type="ECO:0000256" key="6">
    <source>
        <dbReference type="ARBA" id="ARBA00023004"/>
    </source>
</evidence>
<dbReference type="RefSeq" id="XP_025399157.1">
    <property type="nucleotide sequence ID" value="XM_025541131.1"/>
</dbReference>
<dbReference type="Pfam" id="PF08031">
    <property type="entry name" value="BBE"/>
    <property type="match status" value="1"/>
</dbReference>
<dbReference type="GO" id="GO:0019748">
    <property type="term" value="P:secondary metabolic process"/>
    <property type="evidence" value="ECO:0007669"/>
    <property type="project" value="UniProtKB-ARBA"/>
</dbReference>
<dbReference type="AlphaFoldDB" id="A0A317W9G3"/>
<feature type="binding site" description="axial binding residue" evidence="8">
    <location>
        <position position="443"/>
    </location>
    <ligand>
        <name>heme</name>
        <dbReference type="ChEBI" id="CHEBI:30413"/>
    </ligand>
    <ligandPart>
        <name>Fe</name>
        <dbReference type="ChEBI" id="CHEBI:18248"/>
    </ligandPart>
</feature>
<dbReference type="EMBL" id="MSFL01000013">
    <property type="protein sequence ID" value="PWY81892.1"/>
    <property type="molecule type" value="Genomic_DNA"/>
</dbReference>
<dbReference type="PRINTS" id="PR00465">
    <property type="entry name" value="EP450IV"/>
</dbReference>
<dbReference type="PANTHER" id="PTHR46206">
    <property type="entry name" value="CYTOCHROME P450"/>
    <property type="match status" value="1"/>
</dbReference>
<feature type="compositionally biased region" description="Low complexity" evidence="9">
    <location>
        <begin position="979"/>
        <end position="988"/>
    </location>
</feature>
<dbReference type="Pfam" id="PF01565">
    <property type="entry name" value="FAD_binding_4"/>
    <property type="match status" value="1"/>
</dbReference>
<dbReference type="InterPro" id="IPR016166">
    <property type="entry name" value="FAD-bd_PCMH"/>
</dbReference>
<keyword evidence="6 8" id="KW-0408">Iron</keyword>
<comment type="similarity">
    <text evidence="2">Belongs to the oxygen-dependent FAD-linked oxidoreductase family.</text>
</comment>
<evidence type="ECO:0000256" key="4">
    <source>
        <dbReference type="ARBA" id="ARBA00022723"/>
    </source>
</evidence>
<comment type="caution">
    <text evidence="12">The sequence shown here is derived from an EMBL/GenBank/DDBJ whole genome shotgun (WGS) entry which is preliminary data.</text>
</comment>
<comment type="cofactor">
    <cofactor evidence="1 8">
        <name>heme</name>
        <dbReference type="ChEBI" id="CHEBI:30413"/>
    </cofactor>
</comment>
<dbReference type="CDD" id="cd11041">
    <property type="entry name" value="CYP503A1-like"/>
    <property type="match status" value="1"/>
</dbReference>
<feature type="chain" id="PRO_5016408254" description="FAD-binding PCMH-type domain-containing protein" evidence="10">
    <location>
        <begin position="24"/>
        <end position="1101"/>
    </location>
</feature>
<evidence type="ECO:0000256" key="5">
    <source>
        <dbReference type="ARBA" id="ARBA00023002"/>
    </source>
</evidence>
<evidence type="ECO:0000256" key="7">
    <source>
        <dbReference type="ARBA" id="ARBA00023033"/>
    </source>
</evidence>
<dbReference type="GO" id="GO:0071949">
    <property type="term" value="F:FAD binding"/>
    <property type="evidence" value="ECO:0007669"/>
    <property type="project" value="InterPro"/>
</dbReference>
<evidence type="ECO:0000256" key="3">
    <source>
        <dbReference type="ARBA" id="ARBA00010617"/>
    </source>
</evidence>
<dbReference type="InterPro" id="IPR012951">
    <property type="entry name" value="BBE"/>
</dbReference>
<dbReference type="InterPro" id="IPR006094">
    <property type="entry name" value="Oxid_FAD_bind_N"/>
</dbReference>
<dbReference type="Proteomes" id="UP000247233">
    <property type="component" value="Unassembled WGS sequence"/>
</dbReference>
<keyword evidence="5" id="KW-0560">Oxidoreductase</keyword>
<dbReference type="Pfam" id="PF00067">
    <property type="entry name" value="p450"/>
    <property type="match status" value="1"/>
</dbReference>
<feature type="signal peptide" evidence="10">
    <location>
        <begin position="1"/>
        <end position="23"/>
    </location>
</feature>
<evidence type="ECO:0000313" key="13">
    <source>
        <dbReference type="Proteomes" id="UP000247233"/>
    </source>
</evidence>
<dbReference type="InterPro" id="IPR002403">
    <property type="entry name" value="Cyt_P450_E_grp-IV"/>
</dbReference>
<dbReference type="Gene3D" id="3.30.465.10">
    <property type="match status" value="1"/>
</dbReference>
<dbReference type="Gene3D" id="1.10.630.10">
    <property type="entry name" value="Cytochrome P450"/>
    <property type="match status" value="1"/>
</dbReference>
<protein>
    <recommendedName>
        <fullName evidence="11">FAD-binding PCMH-type domain-containing protein</fullName>
    </recommendedName>
</protein>
<evidence type="ECO:0000256" key="1">
    <source>
        <dbReference type="ARBA" id="ARBA00001971"/>
    </source>
</evidence>
<keyword evidence="7" id="KW-0503">Monooxygenase</keyword>
<gene>
    <name evidence="12" type="ORF">BO70DRAFT_336994</name>
</gene>
<keyword evidence="13" id="KW-1185">Reference proteome</keyword>
<evidence type="ECO:0000256" key="8">
    <source>
        <dbReference type="PIRSR" id="PIRSR602403-1"/>
    </source>
</evidence>
<dbReference type="VEuPathDB" id="FungiDB:BO70DRAFT_336994"/>
<dbReference type="OrthoDB" id="1844152at2759"/>
<dbReference type="GO" id="GO:0016705">
    <property type="term" value="F:oxidoreductase activity, acting on paired donors, with incorporation or reduction of molecular oxygen"/>
    <property type="evidence" value="ECO:0007669"/>
    <property type="project" value="InterPro"/>
</dbReference>
<dbReference type="GO" id="GO:0020037">
    <property type="term" value="F:heme binding"/>
    <property type="evidence" value="ECO:0007669"/>
    <property type="project" value="InterPro"/>
</dbReference>
<dbReference type="PROSITE" id="PS51387">
    <property type="entry name" value="FAD_PCMH"/>
    <property type="match status" value="1"/>
</dbReference>
<feature type="domain" description="FAD-binding PCMH-type" evidence="11">
    <location>
        <begin position="624"/>
        <end position="810"/>
    </location>
</feature>
<reference evidence="12 13" key="1">
    <citation type="submission" date="2016-12" db="EMBL/GenBank/DDBJ databases">
        <title>The genomes of Aspergillus section Nigri reveals drivers in fungal speciation.</title>
        <authorList>
            <consortium name="DOE Joint Genome Institute"/>
            <person name="Vesth T.C."/>
            <person name="Nybo J."/>
            <person name="Theobald S."/>
            <person name="Brandl J."/>
            <person name="Frisvad J.C."/>
            <person name="Nielsen K.F."/>
            <person name="Lyhne E.K."/>
            <person name="Kogle M.E."/>
            <person name="Kuo A."/>
            <person name="Riley R."/>
            <person name="Clum A."/>
            <person name="Nolan M."/>
            <person name="Lipzen A."/>
            <person name="Salamov A."/>
            <person name="Henrissat B."/>
            <person name="Wiebenga A."/>
            <person name="De Vries R.P."/>
            <person name="Grigoriev I.V."/>
            <person name="Mortensen U.H."/>
            <person name="Andersen M.R."/>
            <person name="Baker S.E."/>
        </authorList>
    </citation>
    <scope>NUCLEOTIDE SEQUENCE [LARGE SCALE GENOMIC DNA]</scope>
    <source>
        <strain evidence="12 13">CBS 117.55</strain>
    </source>
</reference>
<sequence length="1101" mass="121977">MALTMYLILALAAVLVLHSFLSSRKLQRQRGLPHIPLVKFDRDDTQANYVMRTKEIMHQGYLKYTKNGIAFRIRNPIDEGSPQVIIPSKYLDEVKNAPETELSFPLHAIQSFLLEYSGSALPSLAATNVTRIDLNKNLGELVGGLKEECLDALGTVIPESTDWTPLKPWEVSLPLVARMTGRVLVGPKLCSDPEWIQLTIANTTGIMKSAMEIRASYSARWQWLAPWTYRRRKDLLTLRKRAARMIEPLYRERIATNSHTEKHRDAVQWLIDNGNHDGQVTSPAEIADGLLFLYMAGIHSTSATVVSMMYDLIAHSDYIPELLEEIHQVLADSPEWSKQSLAKLRKLDSFMKESQRLHPVGHVTVQRSTVKPFTFHDGVRLPANTHLSFPTDELTHDPDVYPQPDVFDGLRFYHMRRDGDASKFHFATVSNQSTNFGAGFHACPGRFLHAPAHYFQSRGARFRSGNVRTESQDAMSSGTTVMRVCVLGVAASIRCLAAAPLAGSRTARINAPIWGMRENRHSHHISSQWNWATLNATLHGRLQGTVPLARPCFDSYDGRLAMFQPSQCSEVQAQYTSAAYRADLYSGFMHAQNEICAASTDQLTRQCLLGPTEPLVDPPSTSCGQGSVSHYHIPVTDAADVQAAFAFARQTGVTLSIKNSGHDYSGRSSLRGSLALWTRPMQQLIYHPNDFVPAGCSAQHRAAHAITVGAGVNFDQVYRFAHEHNVTFIGGTAPTVGVSGGFAMTGGHGLLTAQFGLGIDRVLEYKIVTADGELRTANACQHQDLFWALRGGGGATYGVVVESTHRVEPSRPLVFASLTLPAPDANFTRLLIRHARRWSLQGWGGPNAMDRIAMANPFLDLPAARASLAEVIDYVDAHDGGSVSLTVYPDFYPIYQEYMTATADAGVGTASFATNRLIPTTLFQQPNDTARLLDELVLLAAEGYAPTLFATPPAYYESRQPSNPPPPTTTTNHNDDDNNNNNNTSTTPAWRDSTWMITVSAEWAWNSTLAEKRAFVRNFQSVTQRLARLAPRSGAYISEADPFTPDWRTAWWGDENYAHLLRIKRKYDPAGLLRCWRCVGWEEERADPDGGFGCLGGLVDV</sequence>
<evidence type="ECO:0000259" key="11">
    <source>
        <dbReference type="PROSITE" id="PS51387"/>
    </source>
</evidence>
<name>A0A317W9G3_9EURO</name>
<dbReference type="STRING" id="1448321.A0A317W9G3"/>
<evidence type="ECO:0000313" key="12">
    <source>
        <dbReference type="EMBL" id="PWY81892.1"/>
    </source>
</evidence>
<proteinExistence type="inferred from homology"/>
<keyword evidence="4 8" id="KW-0479">Metal-binding</keyword>
<dbReference type="InterPro" id="IPR036396">
    <property type="entry name" value="Cyt_P450_sf"/>
</dbReference>
<organism evidence="12 13">
    <name type="scientific">Aspergillus heteromorphus CBS 117.55</name>
    <dbReference type="NCBI Taxonomy" id="1448321"/>
    <lineage>
        <taxon>Eukaryota</taxon>
        <taxon>Fungi</taxon>
        <taxon>Dikarya</taxon>
        <taxon>Ascomycota</taxon>
        <taxon>Pezizomycotina</taxon>
        <taxon>Eurotiomycetes</taxon>
        <taxon>Eurotiomycetidae</taxon>
        <taxon>Eurotiales</taxon>
        <taxon>Aspergillaceae</taxon>
        <taxon>Aspergillus</taxon>
        <taxon>Aspergillus subgen. Circumdati</taxon>
    </lineage>
</organism>
<dbReference type="InterPro" id="IPR016169">
    <property type="entry name" value="FAD-bd_PCMH_sub2"/>
</dbReference>
<dbReference type="InterPro" id="IPR001128">
    <property type="entry name" value="Cyt_P450"/>
</dbReference>
<dbReference type="GO" id="GO:0005506">
    <property type="term" value="F:iron ion binding"/>
    <property type="evidence" value="ECO:0007669"/>
    <property type="project" value="InterPro"/>
</dbReference>
<comment type="similarity">
    <text evidence="3">Belongs to the cytochrome P450 family.</text>
</comment>